<dbReference type="SUPFAM" id="SSF103359">
    <property type="entry name" value="Suppressor of Fused, N-terminal domain"/>
    <property type="match status" value="1"/>
</dbReference>
<keyword evidence="3" id="KW-1185">Reference proteome</keyword>
<dbReference type="EMBL" id="SIHI01000007">
    <property type="protein sequence ID" value="TWT52217.1"/>
    <property type="molecule type" value="Genomic_DNA"/>
</dbReference>
<protein>
    <submittedName>
        <fullName evidence="2">Suppressor of fused protein (SUFU)</fullName>
    </submittedName>
</protein>
<dbReference type="InterPro" id="IPR017429">
    <property type="entry name" value="Suppressor_of_fused_bac"/>
</dbReference>
<dbReference type="PANTHER" id="PTHR10928">
    <property type="entry name" value="SUPPRESSOR OF FUSED"/>
    <property type="match status" value="1"/>
</dbReference>
<dbReference type="Pfam" id="PF05076">
    <property type="entry name" value="SUFU"/>
    <property type="match status" value="1"/>
</dbReference>
<dbReference type="GO" id="GO:0005737">
    <property type="term" value="C:cytoplasm"/>
    <property type="evidence" value="ECO:0007669"/>
    <property type="project" value="TreeGrafter"/>
</dbReference>
<proteinExistence type="predicted"/>
<dbReference type="OrthoDB" id="9023549at2"/>
<gene>
    <name evidence="2" type="ORF">KOR42_30850</name>
</gene>
<dbReference type="RefSeq" id="WP_146510577.1">
    <property type="nucleotide sequence ID" value="NZ_SIHI01000007.1"/>
</dbReference>
<comment type="caution">
    <text evidence="2">The sequence shown here is derived from an EMBL/GenBank/DDBJ whole genome shotgun (WGS) entry which is preliminary data.</text>
</comment>
<dbReference type="PANTHER" id="PTHR10928:SF2">
    <property type="entry name" value="SUPPRESSOR OF FUSED HOMOLOG"/>
    <property type="match status" value="1"/>
</dbReference>
<dbReference type="InterPro" id="IPR020941">
    <property type="entry name" value="SUFU-like_domain"/>
</dbReference>
<accession>A0A5C5WNN8</accession>
<dbReference type="PIRSF" id="PIRSF038192">
    <property type="entry name" value="Txn_reg_BtrU_prd"/>
    <property type="match status" value="1"/>
</dbReference>
<evidence type="ECO:0000313" key="2">
    <source>
        <dbReference type="EMBL" id="TWT52217.1"/>
    </source>
</evidence>
<organism evidence="2 3">
    <name type="scientific">Thalassoglobus neptunius</name>
    <dbReference type="NCBI Taxonomy" id="1938619"/>
    <lineage>
        <taxon>Bacteria</taxon>
        <taxon>Pseudomonadati</taxon>
        <taxon>Planctomycetota</taxon>
        <taxon>Planctomycetia</taxon>
        <taxon>Planctomycetales</taxon>
        <taxon>Planctomycetaceae</taxon>
        <taxon>Thalassoglobus</taxon>
    </lineage>
</organism>
<evidence type="ECO:0000313" key="3">
    <source>
        <dbReference type="Proteomes" id="UP000317243"/>
    </source>
</evidence>
<evidence type="ECO:0000259" key="1">
    <source>
        <dbReference type="Pfam" id="PF05076"/>
    </source>
</evidence>
<feature type="domain" description="Suppressor of fused-like" evidence="1">
    <location>
        <begin position="46"/>
        <end position="209"/>
    </location>
</feature>
<dbReference type="InterPro" id="IPR007768">
    <property type="entry name" value="Suppressor_of_fused"/>
</dbReference>
<dbReference type="InterPro" id="IPR037181">
    <property type="entry name" value="SUFU_N"/>
</dbReference>
<sequence length="356" mass="39057">MSDDSSEEFEDGDPIGWSAIDDSVKAIYGDLEPMHWGTVIPYSLGGPDPLTGVSAYPSRSQQPHFHYVTYGFSDLYEKEGDDPEWSGYGFELSFRLASHTHAEAPIWVVSLLQNLARYVFDTGRGFGVGHTMPLNSPICRESETAIRSITFVRDPELGLIDTPNGQVEFLQVVGLTDDELDATQSWNAEHFTELMTRQKNPLLLTDLKRSSYLEDPEFADQVEERTRTEGASAGIMTADQFRVIGHPSAGTFALTIGALLAPGLGQRLRGRIPFQRNFSVFGEAGELRFVPADHFSIEVEEGLTSVRLKPSQAESLVSALTAKAGTFTFPDMSGLTLIIEPTEITDADGNITDVIG</sequence>
<reference evidence="2 3" key="1">
    <citation type="submission" date="2019-02" db="EMBL/GenBank/DDBJ databases">
        <title>Deep-cultivation of Planctomycetes and their phenomic and genomic characterization uncovers novel biology.</title>
        <authorList>
            <person name="Wiegand S."/>
            <person name="Jogler M."/>
            <person name="Boedeker C."/>
            <person name="Pinto D."/>
            <person name="Vollmers J."/>
            <person name="Rivas-Marin E."/>
            <person name="Kohn T."/>
            <person name="Peeters S.H."/>
            <person name="Heuer A."/>
            <person name="Rast P."/>
            <person name="Oberbeckmann S."/>
            <person name="Bunk B."/>
            <person name="Jeske O."/>
            <person name="Meyerdierks A."/>
            <person name="Storesund J.E."/>
            <person name="Kallscheuer N."/>
            <person name="Luecker S."/>
            <person name="Lage O.M."/>
            <person name="Pohl T."/>
            <person name="Merkel B.J."/>
            <person name="Hornburger P."/>
            <person name="Mueller R.-W."/>
            <person name="Bruemmer F."/>
            <person name="Labrenz M."/>
            <person name="Spormann A.M."/>
            <person name="Op Den Camp H."/>
            <person name="Overmann J."/>
            <person name="Amann R."/>
            <person name="Jetten M.S.M."/>
            <person name="Mascher T."/>
            <person name="Medema M.H."/>
            <person name="Devos D.P."/>
            <person name="Kaster A.-K."/>
            <person name="Ovreas L."/>
            <person name="Rohde M."/>
            <person name="Galperin M.Y."/>
            <person name="Jogler C."/>
        </authorList>
    </citation>
    <scope>NUCLEOTIDE SEQUENCE [LARGE SCALE GENOMIC DNA]</scope>
    <source>
        <strain evidence="2 3">KOR42</strain>
    </source>
</reference>
<dbReference type="AlphaFoldDB" id="A0A5C5WNN8"/>
<dbReference type="Proteomes" id="UP000317243">
    <property type="component" value="Unassembled WGS sequence"/>
</dbReference>
<name>A0A5C5WNN8_9PLAN</name>